<feature type="transmembrane region" description="Helical" evidence="1">
    <location>
        <begin position="65"/>
        <end position="81"/>
    </location>
</feature>
<organism evidence="2 3">
    <name type="scientific">Coemansia guatemalensis</name>
    <dbReference type="NCBI Taxonomy" id="2761395"/>
    <lineage>
        <taxon>Eukaryota</taxon>
        <taxon>Fungi</taxon>
        <taxon>Fungi incertae sedis</taxon>
        <taxon>Zoopagomycota</taxon>
        <taxon>Kickxellomycotina</taxon>
        <taxon>Kickxellomycetes</taxon>
        <taxon>Kickxellales</taxon>
        <taxon>Kickxellaceae</taxon>
        <taxon>Coemansia</taxon>
    </lineage>
</organism>
<keyword evidence="1" id="KW-0812">Transmembrane</keyword>
<evidence type="ECO:0000313" key="2">
    <source>
        <dbReference type="EMBL" id="KAJ2796841.1"/>
    </source>
</evidence>
<comment type="caution">
    <text evidence="2">The sequence shown here is derived from an EMBL/GenBank/DDBJ whole genome shotgun (WGS) entry which is preliminary data.</text>
</comment>
<dbReference type="OrthoDB" id="5592846at2759"/>
<gene>
    <name evidence="2" type="ORF">H4R20_005399</name>
</gene>
<reference evidence="2" key="1">
    <citation type="submission" date="2022-07" db="EMBL/GenBank/DDBJ databases">
        <title>Phylogenomic reconstructions and comparative analyses of Kickxellomycotina fungi.</title>
        <authorList>
            <person name="Reynolds N.K."/>
            <person name="Stajich J.E."/>
            <person name="Barry K."/>
            <person name="Grigoriev I.V."/>
            <person name="Crous P."/>
            <person name="Smith M.E."/>
        </authorList>
    </citation>
    <scope>NUCLEOTIDE SEQUENCE</scope>
    <source>
        <strain evidence="2">NRRL 1565</strain>
    </source>
</reference>
<dbReference type="EMBL" id="JANBUO010001786">
    <property type="protein sequence ID" value="KAJ2796841.1"/>
    <property type="molecule type" value="Genomic_DNA"/>
</dbReference>
<dbReference type="Proteomes" id="UP001140094">
    <property type="component" value="Unassembled WGS sequence"/>
</dbReference>
<keyword evidence="1" id="KW-1133">Transmembrane helix</keyword>
<evidence type="ECO:0000313" key="3">
    <source>
        <dbReference type="Proteomes" id="UP001140094"/>
    </source>
</evidence>
<keyword evidence="3" id="KW-1185">Reference proteome</keyword>
<evidence type="ECO:0000256" key="1">
    <source>
        <dbReference type="SAM" id="Phobius"/>
    </source>
</evidence>
<feature type="non-terminal residue" evidence="2">
    <location>
        <position position="224"/>
    </location>
</feature>
<dbReference type="AlphaFoldDB" id="A0A9W8HPW1"/>
<feature type="transmembrane region" description="Helical" evidence="1">
    <location>
        <begin position="141"/>
        <end position="165"/>
    </location>
</feature>
<keyword evidence="1" id="KW-0472">Membrane</keyword>
<feature type="transmembrane region" description="Helical" evidence="1">
    <location>
        <begin position="185"/>
        <end position="203"/>
    </location>
</feature>
<name>A0A9W8HPW1_9FUNG</name>
<feature type="transmembrane region" description="Helical" evidence="1">
    <location>
        <begin position="31"/>
        <end position="53"/>
    </location>
</feature>
<protein>
    <submittedName>
        <fullName evidence="2">Uncharacterized protein</fullName>
    </submittedName>
</protein>
<proteinExistence type="predicted"/>
<feature type="transmembrane region" description="Helical" evidence="1">
    <location>
        <begin position="101"/>
        <end position="121"/>
    </location>
</feature>
<accession>A0A9W8HPW1</accession>
<sequence length="224" mass="25092">MGFLNATLEQQRVDAAASLDMELEPRTSGDLAVVILLSVVYGVDLLAVIALLWNRQYPPLKSKGPILMTCLFVCSVLWFVGDLQVNGHVQLANTVFTNCRGFGFWVRVLMGICGVCAVVALRSYALHHVFKLNLPSRGFRFYLPLLVYIGCIIVYGIVAMALHASASVEYMPLLDICRMDEPFKITIYVFVWITSGFVGLINWRIRNIKSSFNESREMLIACCI</sequence>